<dbReference type="PANTHER" id="PTHR37833">
    <property type="entry name" value="LIPOPROTEIN-RELATED"/>
    <property type="match status" value="1"/>
</dbReference>
<evidence type="ECO:0000313" key="3">
    <source>
        <dbReference type="Proteomes" id="UP000537126"/>
    </source>
</evidence>
<protein>
    <recommendedName>
        <fullName evidence="4">DUF1573 domain-containing protein</fullName>
    </recommendedName>
</protein>
<accession>A0A846MQL2</accession>
<dbReference type="PANTHER" id="PTHR37833:SF1">
    <property type="entry name" value="SIGNAL PEPTIDE PROTEIN"/>
    <property type="match status" value="1"/>
</dbReference>
<dbReference type="EMBL" id="JAASRN010000002">
    <property type="protein sequence ID" value="NIK73749.1"/>
    <property type="molecule type" value="Genomic_DNA"/>
</dbReference>
<dbReference type="InterPro" id="IPR013783">
    <property type="entry name" value="Ig-like_fold"/>
</dbReference>
<organism evidence="2 3">
    <name type="scientific">Thermonema lapsum</name>
    <dbReference type="NCBI Taxonomy" id="28195"/>
    <lineage>
        <taxon>Bacteria</taxon>
        <taxon>Pseudomonadati</taxon>
        <taxon>Bacteroidota</taxon>
        <taxon>Cytophagia</taxon>
        <taxon>Cytophagales</taxon>
        <taxon>Thermonemataceae</taxon>
        <taxon>Thermonema</taxon>
    </lineage>
</organism>
<dbReference type="Pfam" id="PF07610">
    <property type="entry name" value="DUF1573"/>
    <property type="match status" value="2"/>
</dbReference>
<dbReference type="InterPro" id="IPR011467">
    <property type="entry name" value="DUF1573"/>
</dbReference>
<proteinExistence type="predicted"/>
<name>A0A846MQL2_9BACT</name>
<dbReference type="RefSeq" id="WP_243844167.1">
    <property type="nucleotide sequence ID" value="NZ_JAASRN010000002.1"/>
</dbReference>
<evidence type="ECO:0000256" key="1">
    <source>
        <dbReference type="SAM" id="SignalP"/>
    </source>
</evidence>
<dbReference type="AlphaFoldDB" id="A0A846MQL2"/>
<reference evidence="2 3" key="1">
    <citation type="submission" date="2020-03" db="EMBL/GenBank/DDBJ databases">
        <title>Genomic Encyclopedia of Type Strains, Phase IV (KMG-IV): sequencing the most valuable type-strain genomes for metagenomic binning, comparative biology and taxonomic classification.</title>
        <authorList>
            <person name="Goeker M."/>
        </authorList>
    </citation>
    <scope>NUCLEOTIDE SEQUENCE [LARGE SCALE GENOMIC DNA]</scope>
    <source>
        <strain evidence="2 3">DSM 5718</strain>
    </source>
</reference>
<evidence type="ECO:0000313" key="2">
    <source>
        <dbReference type="EMBL" id="NIK73749.1"/>
    </source>
</evidence>
<keyword evidence="3" id="KW-1185">Reference proteome</keyword>
<feature type="chain" id="PRO_5032670933" description="DUF1573 domain-containing protein" evidence="1">
    <location>
        <begin position="17"/>
        <end position="246"/>
    </location>
</feature>
<feature type="signal peptide" evidence="1">
    <location>
        <begin position="1"/>
        <end position="16"/>
    </location>
</feature>
<evidence type="ECO:0008006" key="4">
    <source>
        <dbReference type="Google" id="ProtNLM"/>
    </source>
</evidence>
<dbReference type="Proteomes" id="UP000537126">
    <property type="component" value="Unassembled WGS sequence"/>
</dbReference>
<sequence>MSSILLLLLCAPLLWAQGKFEFNKEIHDFGNIDEGTVATYEFVFTNVGNQPIILQSVSASCGCTTPYYTKEPVLPGNKGVIKVAYNSLGRPGAFTKSITIHSNASEPIKTLLIKGYVHPKTQAKTNPDAPDLQFDKTVWQAGSLQAGQSVKGSFILRNNGKKTLEIYRVSTSCSCIDYTLAKKTIEPGETTAIEFVYTPKKTGKQVQDYIQLQTNDGKQPFHSLLIMAEVVGDTPLKENKSNPLGF</sequence>
<dbReference type="Gene3D" id="2.60.40.10">
    <property type="entry name" value="Immunoglobulins"/>
    <property type="match status" value="2"/>
</dbReference>
<comment type="caution">
    <text evidence="2">The sequence shown here is derived from an EMBL/GenBank/DDBJ whole genome shotgun (WGS) entry which is preliminary data.</text>
</comment>
<gene>
    <name evidence="2" type="ORF">FHS56_001262</name>
</gene>
<keyword evidence="1" id="KW-0732">Signal</keyword>